<dbReference type="OrthoDB" id="3341310at2759"/>
<dbReference type="Gene3D" id="3.60.15.10">
    <property type="entry name" value="Ribonuclease Z/Hydroxyacylglutathione hydrolase-like"/>
    <property type="match status" value="1"/>
</dbReference>
<evidence type="ECO:0000259" key="1">
    <source>
        <dbReference type="SMART" id="SM00849"/>
    </source>
</evidence>
<organism evidence="2 3">
    <name type="scientific">Cryomyces minteri</name>
    <dbReference type="NCBI Taxonomy" id="331657"/>
    <lineage>
        <taxon>Eukaryota</taxon>
        <taxon>Fungi</taxon>
        <taxon>Dikarya</taxon>
        <taxon>Ascomycota</taxon>
        <taxon>Pezizomycotina</taxon>
        <taxon>Dothideomycetes</taxon>
        <taxon>Dothideomycetes incertae sedis</taxon>
        <taxon>Cryomyces</taxon>
    </lineage>
</organism>
<dbReference type="PANTHER" id="PTHR42951:SF4">
    <property type="entry name" value="ACYL-COENZYME A THIOESTERASE MBLAC2"/>
    <property type="match status" value="1"/>
</dbReference>
<protein>
    <recommendedName>
        <fullName evidence="1">Metallo-beta-lactamase domain-containing protein</fullName>
    </recommendedName>
</protein>
<name>A0A4U0XH31_9PEZI</name>
<comment type="caution">
    <text evidence="2">The sequence shown here is derived from an EMBL/GenBank/DDBJ whole genome shotgun (WGS) entry which is preliminary data.</text>
</comment>
<dbReference type="InterPro" id="IPR036866">
    <property type="entry name" value="RibonucZ/Hydroxyglut_hydro"/>
</dbReference>
<evidence type="ECO:0000313" key="2">
    <source>
        <dbReference type="EMBL" id="TKA75427.1"/>
    </source>
</evidence>
<dbReference type="SUPFAM" id="SSF56281">
    <property type="entry name" value="Metallo-hydrolase/oxidoreductase"/>
    <property type="match status" value="1"/>
</dbReference>
<dbReference type="AlphaFoldDB" id="A0A4U0XH31"/>
<dbReference type="SMART" id="SM00849">
    <property type="entry name" value="Lactamase_B"/>
    <property type="match status" value="1"/>
</dbReference>
<proteinExistence type="predicted"/>
<dbReference type="InterPro" id="IPR050855">
    <property type="entry name" value="NDM-1-like"/>
</dbReference>
<dbReference type="CDD" id="cd06262">
    <property type="entry name" value="metallo-hydrolase-like_MBL-fold"/>
    <property type="match status" value="1"/>
</dbReference>
<sequence length="401" mass="43001">MSPSPPPAPPPSTSFTTTRLNATTFLITEDDVYGERPFIYAKLHPHHPVLVLSDSGCAAPRHPSLSLTRLRTYLETYPVPCNRGRPLNPLSGKAGSTPRAEREYLVICTHCHYDHIGALEQFAPTSTPATATATVLASSGGRKFVEEDLPTHSLCRFQEPPVPTPRYRVGYWADDNEELAYPFPARPSSAPAPTVATTAAAAAARAPTAATSAAAAAAAAATGRAGRLGITILHTPGHTPDELAWYDAAERWLYVGDSFYERGAHAMPIIFPAEGDWVAFGGSLARMLDFVRARNAEADEAEAGGRAGVGGEWVVVPRRVRIACGHATCDADAEEILHAVTALFAAILQGSVPVVESRESRGEVVDLWMEDKGEEEARFSVRAPRRLCEAARERLGLSTTA</sequence>
<dbReference type="InterPro" id="IPR001279">
    <property type="entry name" value="Metallo-B-lactamas"/>
</dbReference>
<dbReference type="Proteomes" id="UP000308768">
    <property type="component" value="Unassembled WGS sequence"/>
</dbReference>
<dbReference type="PANTHER" id="PTHR42951">
    <property type="entry name" value="METALLO-BETA-LACTAMASE DOMAIN-CONTAINING"/>
    <property type="match status" value="1"/>
</dbReference>
<reference evidence="2 3" key="1">
    <citation type="submission" date="2017-03" db="EMBL/GenBank/DDBJ databases">
        <title>Genomes of endolithic fungi from Antarctica.</title>
        <authorList>
            <person name="Coleine C."/>
            <person name="Masonjones S."/>
            <person name="Stajich J.E."/>
        </authorList>
    </citation>
    <scope>NUCLEOTIDE SEQUENCE [LARGE SCALE GENOMIC DNA]</scope>
    <source>
        <strain evidence="2 3">CCFEE 5187</strain>
    </source>
</reference>
<dbReference type="Pfam" id="PF00753">
    <property type="entry name" value="Lactamase_B"/>
    <property type="match status" value="1"/>
</dbReference>
<gene>
    <name evidence="2" type="ORF">B0A49_05040</name>
</gene>
<feature type="domain" description="Metallo-beta-lactamase" evidence="1">
    <location>
        <begin position="21"/>
        <end position="305"/>
    </location>
</feature>
<dbReference type="STRING" id="331657.A0A4U0XH31"/>
<keyword evidence="3" id="KW-1185">Reference proteome</keyword>
<dbReference type="EMBL" id="NAJN01000293">
    <property type="protein sequence ID" value="TKA75427.1"/>
    <property type="molecule type" value="Genomic_DNA"/>
</dbReference>
<accession>A0A4U0XH31</accession>
<evidence type="ECO:0000313" key="3">
    <source>
        <dbReference type="Proteomes" id="UP000308768"/>
    </source>
</evidence>